<accession>A0ABV8YG23</accession>
<gene>
    <name evidence="8" type="ORF">ACFPH6_01005</name>
</gene>
<feature type="transmembrane region" description="Helical" evidence="6">
    <location>
        <begin position="120"/>
        <end position="137"/>
    </location>
</feature>
<dbReference type="RefSeq" id="WP_386336276.1">
    <property type="nucleotide sequence ID" value="NZ_JBHSFG010000002.1"/>
</dbReference>
<dbReference type="Proteomes" id="UP001596012">
    <property type="component" value="Unassembled WGS sequence"/>
</dbReference>
<feature type="transmembrane region" description="Helical" evidence="6">
    <location>
        <begin position="374"/>
        <end position="396"/>
    </location>
</feature>
<keyword evidence="3 6" id="KW-0812">Transmembrane</keyword>
<keyword evidence="5 6" id="KW-0472">Membrane</keyword>
<reference evidence="9" key="1">
    <citation type="journal article" date="2019" name="Int. J. Syst. Evol. Microbiol.">
        <title>The Global Catalogue of Microorganisms (GCM) 10K type strain sequencing project: providing services to taxonomists for standard genome sequencing and annotation.</title>
        <authorList>
            <consortium name="The Broad Institute Genomics Platform"/>
            <consortium name="The Broad Institute Genome Sequencing Center for Infectious Disease"/>
            <person name="Wu L."/>
            <person name="Ma J."/>
        </authorList>
    </citation>
    <scope>NUCLEOTIDE SEQUENCE [LARGE SCALE GENOMIC DNA]</scope>
    <source>
        <strain evidence="9">DT43</strain>
    </source>
</reference>
<feature type="transmembrane region" description="Helical" evidence="6">
    <location>
        <begin position="20"/>
        <end position="39"/>
    </location>
</feature>
<dbReference type="SUPFAM" id="SSF103473">
    <property type="entry name" value="MFS general substrate transporter"/>
    <property type="match status" value="1"/>
</dbReference>
<comment type="caution">
    <text evidence="8">The sequence shown here is derived from an EMBL/GenBank/DDBJ whole genome shotgun (WGS) entry which is preliminary data.</text>
</comment>
<keyword evidence="2" id="KW-1003">Cell membrane</keyword>
<dbReference type="PANTHER" id="PTHR43124">
    <property type="entry name" value="PURINE EFFLUX PUMP PBUE"/>
    <property type="match status" value="1"/>
</dbReference>
<dbReference type="Gene3D" id="1.20.1250.20">
    <property type="entry name" value="MFS general substrate transporter like domains"/>
    <property type="match status" value="1"/>
</dbReference>
<dbReference type="Pfam" id="PF07690">
    <property type="entry name" value="MFS_1"/>
    <property type="match status" value="1"/>
</dbReference>
<dbReference type="CDD" id="cd17324">
    <property type="entry name" value="MFS_NepI_like"/>
    <property type="match status" value="1"/>
</dbReference>
<evidence type="ECO:0000256" key="5">
    <source>
        <dbReference type="ARBA" id="ARBA00023136"/>
    </source>
</evidence>
<feature type="transmembrane region" description="Helical" evidence="6">
    <location>
        <begin position="312"/>
        <end position="334"/>
    </location>
</feature>
<dbReference type="InterPro" id="IPR020846">
    <property type="entry name" value="MFS_dom"/>
</dbReference>
<sequence>MPAITTASVNGQLLPPRSPLMGWLAVVSVMLGIFAIVTAEILPIGLLTSIGSSFTVSDGMAGLMMTMPGFLAAIAAPLVTAATARFDRRLMLCAFMLVLALANFLAAAAPAYWLVLTSRIMVGITIGGFWSIGVGLAERLVPPASVGRATAVMFSAVPLGSVLGVPTGTLIGDIAGWRTAFTVMGALTVGVLVMLLLWVPPLPPVQATRLGVLSGMLRSVNTRFALLLTFLVVLAHFSTYTYVTPFLEQVTHVSSGLITAFLLLYGAAGILGNFLGGAWVTRYPQTVFGLAAALIAAVTLLLPALGRWETGAVMLLIVWGIAYGAVPVASQTWFSKAAPHAPEATSVLFTASFQATISIGALVGGVILDRTSPSAVMLLGGCTAVLMVLAVGARLVGPNCNKRS</sequence>
<feature type="domain" description="Major facilitator superfamily (MFS) profile" evidence="7">
    <location>
        <begin position="24"/>
        <end position="399"/>
    </location>
</feature>
<protein>
    <submittedName>
        <fullName evidence="8">MFS transporter</fullName>
    </submittedName>
</protein>
<evidence type="ECO:0000256" key="1">
    <source>
        <dbReference type="ARBA" id="ARBA00004651"/>
    </source>
</evidence>
<proteinExistence type="predicted"/>
<evidence type="ECO:0000256" key="3">
    <source>
        <dbReference type="ARBA" id="ARBA00022692"/>
    </source>
</evidence>
<evidence type="ECO:0000256" key="2">
    <source>
        <dbReference type="ARBA" id="ARBA00022475"/>
    </source>
</evidence>
<dbReference type="EMBL" id="JBHSFG010000002">
    <property type="protein sequence ID" value="MFC4463200.1"/>
    <property type="molecule type" value="Genomic_DNA"/>
</dbReference>
<feature type="transmembrane region" description="Helical" evidence="6">
    <location>
        <begin position="346"/>
        <end position="368"/>
    </location>
</feature>
<evidence type="ECO:0000256" key="4">
    <source>
        <dbReference type="ARBA" id="ARBA00022989"/>
    </source>
</evidence>
<dbReference type="PANTHER" id="PTHR43124:SF3">
    <property type="entry name" value="CHLORAMPHENICOL EFFLUX PUMP RV0191"/>
    <property type="match status" value="1"/>
</dbReference>
<feature type="transmembrane region" description="Helical" evidence="6">
    <location>
        <begin position="91"/>
        <end position="114"/>
    </location>
</feature>
<feature type="transmembrane region" description="Helical" evidence="6">
    <location>
        <begin position="59"/>
        <end position="79"/>
    </location>
</feature>
<comment type="subcellular location">
    <subcellularLocation>
        <location evidence="1">Cell membrane</location>
        <topology evidence="1">Multi-pass membrane protein</topology>
    </subcellularLocation>
</comment>
<feature type="transmembrane region" description="Helical" evidence="6">
    <location>
        <begin position="287"/>
        <end position="306"/>
    </location>
</feature>
<feature type="transmembrane region" description="Helical" evidence="6">
    <location>
        <begin position="255"/>
        <end position="275"/>
    </location>
</feature>
<feature type="transmembrane region" description="Helical" evidence="6">
    <location>
        <begin position="220"/>
        <end position="243"/>
    </location>
</feature>
<evidence type="ECO:0000313" key="9">
    <source>
        <dbReference type="Proteomes" id="UP001596012"/>
    </source>
</evidence>
<keyword evidence="9" id="KW-1185">Reference proteome</keyword>
<organism evidence="8 9">
    <name type="scientific">Streptomyces xiangluensis</name>
    <dbReference type="NCBI Taxonomy" id="2665720"/>
    <lineage>
        <taxon>Bacteria</taxon>
        <taxon>Bacillati</taxon>
        <taxon>Actinomycetota</taxon>
        <taxon>Actinomycetes</taxon>
        <taxon>Kitasatosporales</taxon>
        <taxon>Streptomycetaceae</taxon>
        <taxon>Streptomyces</taxon>
    </lineage>
</organism>
<dbReference type="InterPro" id="IPR036259">
    <property type="entry name" value="MFS_trans_sf"/>
</dbReference>
<evidence type="ECO:0000259" key="7">
    <source>
        <dbReference type="PROSITE" id="PS50850"/>
    </source>
</evidence>
<keyword evidence="4 6" id="KW-1133">Transmembrane helix</keyword>
<name>A0ABV8YG23_9ACTN</name>
<dbReference type="PROSITE" id="PS50850">
    <property type="entry name" value="MFS"/>
    <property type="match status" value="1"/>
</dbReference>
<feature type="transmembrane region" description="Helical" evidence="6">
    <location>
        <begin position="177"/>
        <end position="199"/>
    </location>
</feature>
<feature type="transmembrane region" description="Helical" evidence="6">
    <location>
        <begin position="149"/>
        <end position="171"/>
    </location>
</feature>
<evidence type="ECO:0000256" key="6">
    <source>
        <dbReference type="SAM" id="Phobius"/>
    </source>
</evidence>
<dbReference type="InterPro" id="IPR011701">
    <property type="entry name" value="MFS"/>
</dbReference>
<evidence type="ECO:0000313" key="8">
    <source>
        <dbReference type="EMBL" id="MFC4463200.1"/>
    </source>
</evidence>
<dbReference type="InterPro" id="IPR050189">
    <property type="entry name" value="MFS_Efflux_Transporters"/>
</dbReference>